<dbReference type="GO" id="GO:0052757">
    <property type="term" value="F:chondroitin hydrolase activity"/>
    <property type="evidence" value="ECO:0007669"/>
    <property type="project" value="TreeGrafter"/>
</dbReference>
<accession>A0A830GIH9</accession>
<keyword evidence="1 3" id="KW-0378">Hydrolase</keyword>
<comment type="similarity">
    <text evidence="2">Belongs to the glycosyl hydrolase 88 family.</text>
</comment>
<dbReference type="InterPro" id="IPR052369">
    <property type="entry name" value="UG_Glycosaminoglycan_Hydrolase"/>
</dbReference>
<reference evidence="3" key="1">
    <citation type="journal article" date="2014" name="Int. J. Syst. Evol. Microbiol.">
        <title>Complete genome sequence of Corynebacterium casei LMG S-19264T (=DSM 44701T), isolated from a smear-ripened cheese.</title>
        <authorList>
            <consortium name="US DOE Joint Genome Institute (JGI-PGF)"/>
            <person name="Walter F."/>
            <person name="Albersmeier A."/>
            <person name="Kalinowski J."/>
            <person name="Ruckert C."/>
        </authorList>
    </citation>
    <scope>NUCLEOTIDE SEQUENCE</scope>
    <source>
        <strain evidence="3">JCM 17820</strain>
    </source>
</reference>
<sequence length="385" mass="42854">MTGESDQYRRGVEAVLARVETTLDATGDRFPYVYDREADGWETTADGNWCGGHWIGLLWLAAAHADDPTPAERFERAARDHTETMRAYMPRDSMFCGMNFLYAGFRGYDHSGDRSLFGLGLEGADAMVAAFHEGARQIPLGKLAIRGPEQFRGPESNHGPPGDRIGAVDNLYTAVSVLWRAYEVTKDPQFRDVAVSHADRHLDWYVREDGRTWHHAVFDETGTLERQYNELAHSDETCWARGQGWHVAGLATAYAATGAERYRRALADAVEYYRTHTPPDHVPHWDFEVPDPDGEPRDTSAAALVAYGLVTLLPDDPPVADLRAFGHAVLSSLVDSYLVTDPSDPRYGRVQHGCFNRPGDYAVDTELVWTQYYLASTLAQVAGDG</sequence>
<proteinExistence type="inferred from homology"/>
<keyword evidence="4" id="KW-1185">Reference proteome</keyword>
<dbReference type="AlphaFoldDB" id="A0A830GIH9"/>
<dbReference type="Gene3D" id="1.50.10.10">
    <property type="match status" value="1"/>
</dbReference>
<dbReference type="GO" id="GO:0000272">
    <property type="term" value="P:polysaccharide catabolic process"/>
    <property type="evidence" value="ECO:0007669"/>
    <property type="project" value="TreeGrafter"/>
</dbReference>
<evidence type="ECO:0000313" key="4">
    <source>
        <dbReference type="Proteomes" id="UP000605784"/>
    </source>
</evidence>
<evidence type="ECO:0000313" key="3">
    <source>
        <dbReference type="EMBL" id="GGN88659.1"/>
    </source>
</evidence>
<protein>
    <submittedName>
        <fullName evidence="3">Glucuronyl hydrolase</fullName>
    </submittedName>
</protein>
<comment type="caution">
    <text evidence="3">The sequence shown here is derived from an EMBL/GenBank/DDBJ whole genome shotgun (WGS) entry which is preliminary data.</text>
</comment>
<dbReference type="EMBL" id="BMOU01000001">
    <property type="protein sequence ID" value="GGN88659.1"/>
    <property type="molecule type" value="Genomic_DNA"/>
</dbReference>
<dbReference type="PANTHER" id="PTHR36845">
    <property type="entry name" value="HYDROLASE, PUTATIVE (AFU_ORTHOLOGUE AFUA_7G05090)-RELATED"/>
    <property type="match status" value="1"/>
</dbReference>
<dbReference type="InterPro" id="IPR010905">
    <property type="entry name" value="Glyco_hydro_88"/>
</dbReference>
<evidence type="ECO:0000256" key="2">
    <source>
        <dbReference type="ARBA" id="ARBA00038358"/>
    </source>
</evidence>
<evidence type="ECO:0000256" key="1">
    <source>
        <dbReference type="ARBA" id="ARBA00022801"/>
    </source>
</evidence>
<dbReference type="SUPFAM" id="SSF48208">
    <property type="entry name" value="Six-hairpin glycosidases"/>
    <property type="match status" value="1"/>
</dbReference>
<dbReference type="InterPro" id="IPR008928">
    <property type="entry name" value="6-hairpin_glycosidase_sf"/>
</dbReference>
<gene>
    <name evidence="3" type="ORF">GCM10009030_08600</name>
</gene>
<reference evidence="3" key="2">
    <citation type="submission" date="2020-09" db="EMBL/GenBank/DDBJ databases">
        <authorList>
            <person name="Sun Q."/>
            <person name="Ohkuma M."/>
        </authorList>
    </citation>
    <scope>NUCLEOTIDE SEQUENCE</scope>
    <source>
        <strain evidence="3">JCM 17820</strain>
    </source>
</reference>
<dbReference type="Pfam" id="PF07470">
    <property type="entry name" value="Glyco_hydro_88"/>
    <property type="match status" value="1"/>
</dbReference>
<name>A0A830GIH9_9EURY</name>
<dbReference type="InterPro" id="IPR012341">
    <property type="entry name" value="6hp_glycosidase-like_sf"/>
</dbReference>
<dbReference type="Proteomes" id="UP000605784">
    <property type="component" value="Unassembled WGS sequence"/>
</dbReference>
<dbReference type="RefSeq" id="WP_188994870.1">
    <property type="nucleotide sequence ID" value="NZ_BMOU01000001.1"/>
</dbReference>
<organism evidence="3 4">
    <name type="scientific">Haloarcula pellucida</name>
    <dbReference type="NCBI Taxonomy" id="1427151"/>
    <lineage>
        <taxon>Archaea</taxon>
        <taxon>Methanobacteriati</taxon>
        <taxon>Methanobacteriota</taxon>
        <taxon>Stenosarchaea group</taxon>
        <taxon>Halobacteria</taxon>
        <taxon>Halobacteriales</taxon>
        <taxon>Haloarculaceae</taxon>
        <taxon>Haloarcula</taxon>
    </lineage>
</organism>
<dbReference type="PANTHER" id="PTHR36845:SF1">
    <property type="entry name" value="HYDROLASE, PUTATIVE (AFU_ORTHOLOGUE AFUA_7G05090)-RELATED"/>
    <property type="match status" value="1"/>
</dbReference>